<keyword evidence="2" id="KW-1185">Reference proteome</keyword>
<dbReference type="EMBL" id="PDUG01000002">
    <property type="protein sequence ID" value="PIC45304.1"/>
    <property type="molecule type" value="Genomic_DNA"/>
</dbReference>
<sequence>MLSFPSSVSLSLTALRMIHSQFFSIRWRTDGSTFICFSLLESRFEYFHTLQNMSRQQEQPTTPTFSESELKYSERLINFLTSDSQSDNVFNLGKISI</sequence>
<accession>A0A2G5V0J5</accession>
<proteinExistence type="predicted"/>
<protein>
    <submittedName>
        <fullName evidence="1">Uncharacterized protein</fullName>
    </submittedName>
</protein>
<comment type="caution">
    <text evidence="1">The sequence shown here is derived from an EMBL/GenBank/DDBJ whole genome shotgun (WGS) entry which is preliminary data.</text>
</comment>
<organism evidence="1 2">
    <name type="scientific">Caenorhabditis nigoni</name>
    <dbReference type="NCBI Taxonomy" id="1611254"/>
    <lineage>
        <taxon>Eukaryota</taxon>
        <taxon>Metazoa</taxon>
        <taxon>Ecdysozoa</taxon>
        <taxon>Nematoda</taxon>
        <taxon>Chromadorea</taxon>
        <taxon>Rhabditida</taxon>
        <taxon>Rhabditina</taxon>
        <taxon>Rhabditomorpha</taxon>
        <taxon>Rhabditoidea</taxon>
        <taxon>Rhabditidae</taxon>
        <taxon>Peloderinae</taxon>
        <taxon>Caenorhabditis</taxon>
    </lineage>
</organism>
<dbReference type="AlphaFoldDB" id="A0A2G5V0J5"/>
<name>A0A2G5V0J5_9PELO</name>
<dbReference type="Proteomes" id="UP000230233">
    <property type="component" value="Chromosome II"/>
</dbReference>
<gene>
    <name evidence="1" type="primary">Cnig_chr_II.g5368</name>
    <name evidence="1" type="ORF">B9Z55_005368</name>
</gene>
<reference evidence="2" key="1">
    <citation type="submission" date="2017-10" db="EMBL/GenBank/DDBJ databases">
        <title>Rapid genome shrinkage in a self-fertile nematode reveals novel sperm competition proteins.</title>
        <authorList>
            <person name="Yin D."/>
            <person name="Schwarz E.M."/>
            <person name="Thomas C.G."/>
            <person name="Felde R.L."/>
            <person name="Korf I.F."/>
            <person name="Cutter A.D."/>
            <person name="Schartner C.M."/>
            <person name="Ralston E.J."/>
            <person name="Meyer B.J."/>
            <person name="Haag E.S."/>
        </authorList>
    </citation>
    <scope>NUCLEOTIDE SEQUENCE [LARGE SCALE GENOMIC DNA]</scope>
    <source>
        <strain evidence="2">JU1422</strain>
    </source>
</reference>
<evidence type="ECO:0000313" key="1">
    <source>
        <dbReference type="EMBL" id="PIC45304.1"/>
    </source>
</evidence>
<evidence type="ECO:0000313" key="2">
    <source>
        <dbReference type="Proteomes" id="UP000230233"/>
    </source>
</evidence>